<keyword evidence="6" id="KW-1133">Transmembrane helix</keyword>
<organism evidence="7 8">
    <name type="scientific">Acanthoscelides obtectus</name>
    <name type="common">Bean weevil</name>
    <name type="synonym">Bruchus obtectus</name>
    <dbReference type="NCBI Taxonomy" id="200917"/>
    <lineage>
        <taxon>Eukaryota</taxon>
        <taxon>Metazoa</taxon>
        <taxon>Ecdysozoa</taxon>
        <taxon>Arthropoda</taxon>
        <taxon>Hexapoda</taxon>
        <taxon>Insecta</taxon>
        <taxon>Pterygota</taxon>
        <taxon>Neoptera</taxon>
        <taxon>Endopterygota</taxon>
        <taxon>Coleoptera</taxon>
        <taxon>Polyphaga</taxon>
        <taxon>Cucujiformia</taxon>
        <taxon>Chrysomeloidea</taxon>
        <taxon>Chrysomelidae</taxon>
        <taxon>Bruchinae</taxon>
        <taxon>Bruchini</taxon>
        <taxon>Acanthoscelides</taxon>
    </lineage>
</organism>
<keyword evidence="6" id="KW-0472">Membrane</keyword>
<comment type="catalytic activity">
    <reaction evidence="3">
        <text>3-O-[beta-D-GlcA-(1-&gt;3)-beta-D-Gal-(1-&gt;3)-beta-D-Gal-(1-&gt;4)-beta-D-2-O-P-Xyl]-L-seryl-[protein] + H2O = 3-O-(beta-D-GlcA-(1-&gt;3)-beta-D-Gal-(1-&gt;3)-beta-D-Gal-(1-&gt;4)-beta-D-Xyl)-L-seryl-[protein] + phosphate</text>
        <dbReference type="Rhea" id="RHEA:56512"/>
        <dbReference type="Rhea" id="RHEA-COMP:12573"/>
        <dbReference type="Rhea" id="RHEA-COMP:14559"/>
        <dbReference type="ChEBI" id="CHEBI:15377"/>
        <dbReference type="ChEBI" id="CHEBI:43474"/>
        <dbReference type="ChEBI" id="CHEBI:132093"/>
        <dbReference type="ChEBI" id="CHEBI:140495"/>
    </reaction>
</comment>
<dbReference type="GO" id="GO:0016791">
    <property type="term" value="F:phosphatase activity"/>
    <property type="evidence" value="ECO:0007669"/>
    <property type="project" value="UniProtKB-ARBA"/>
</dbReference>
<dbReference type="PANTHER" id="PTHR11567">
    <property type="entry name" value="ACID PHOSPHATASE-RELATED"/>
    <property type="match status" value="1"/>
</dbReference>
<dbReference type="GO" id="GO:0006024">
    <property type="term" value="P:glycosaminoglycan biosynthetic process"/>
    <property type="evidence" value="ECO:0007669"/>
    <property type="project" value="TreeGrafter"/>
</dbReference>
<comment type="caution">
    <text evidence="7">The sequence shown here is derived from an EMBL/GenBank/DDBJ whole genome shotgun (WGS) entry which is preliminary data.</text>
</comment>
<keyword evidence="6" id="KW-0812">Transmembrane</keyword>
<keyword evidence="2" id="KW-0378">Hydrolase</keyword>
<evidence type="ECO:0000256" key="5">
    <source>
        <dbReference type="ARBA" id="ARBA00041499"/>
    </source>
</evidence>
<dbReference type="InterPro" id="IPR000560">
    <property type="entry name" value="His_Pase_clade-2"/>
</dbReference>
<comment type="similarity">
    <text evidence="1">Belongs to the histidine acid phosphatase family.</text>
</comment>
<sequence>MVLKAIRMPQSKAIHCYLLMTIWILLIIIGVYKFIEPKEKLVEPILETADTWNRLSVDVKTKRIFKICNFPEEITPGSEGILPSQKWMLKGLLILIRHGDRGPLQHVKKISSISCNSKNTDLLTMYMAYLTNQTLSGKVTWAGPGPFHGFSFLPTHSTQCQLGQLTMQGISQLLTLGHIMKNSYVSVWEKLKTLDVQDIIVYSTRYRRTFQSALALLFGLIPHDTLSKINLYESQSMSFCFRDCGCVATDKLWKNVKKKISQQLRSHPAIEHLAESTGKYLFSSNAEQGVLSKDPHSVRDALLSFVCHRNSLPCEMPVGCIRRQNIVGIFAYTDWVNYQKWRNISWKRYCLLKSYGLIRHIVQQMLHMVSGNGPSLVLYSGHDHTLEQLASALGLHHDSFLLRYAARIIFEVYQENRTVNQAEGIYFRLLENGKDVTKQIGFCKNTVKVDSKTSLCKMEDIVRFLHDDYFSSLNVTNFKDACTQKYVW</sequence>
<gene>
    <name evidence="7" type="ORF">ACAOBT_LOCUS25249</name>
</gene>
<dbReference type="EMBL" id="CAKOFQ010007383">
    <property type="protein sequence ID" value="CAH1999924.1"/>
    <property type="molecule type" value="Genomic_DNA"/>
</dbReference>
<dbReference type="OrthoDB" id="10262962at2759"/>
<name>A0A9P0LMZ9_ACAOB</name>
<dbReference type="Proteomes" id="UP001152888">
    <property type="component" value="Unassembled WGS sequence"/>
</dbReference>
<accession>A0A9P0LMZ9</accession>
<evidence type="ECO:0000256" key="2">
    <source>
        <dbReference type="ARBA" id="ARBA00022801"/>
    </source>
</evidence>
<dbReference type="InterPro" id="IPR029033">
    <property type="entry name" value="His_PPase_superfam"/>
</dbReference>
<dbReference type="Pfam" id="PF00328">
    <property type="entry name" value="His_Phos_2"/>
    <property type="match status" value="2"/>
</dbReference>
<dbReference type="InterPro" id="IPR050645">
    <property type="entry name" value="Histidine_acid_phosphatase"/>
</dbReference>
<evidence type="ECO:0000313" key="8">
    <source>
        <dbReference type="Proteomes" id="UP001152888"/>
    </source>
</evidence>
<evidence type="ECO:0000313" key="7">
    <source>
        <dbReference type="EMBL" id="CAH1999924.1"/>
    </source>
</evidence>
<protein>
    <recommendedName>
        <fullName evidence="4">2-phosphoxylose phosphatase 1</fullName>
    </recommendedName>
    <alternativeName>
        <fullName evidence="5">Acid phosphatase-like protein 2</fullName>
    </alternativeName>
</protein>
<dbReference type="GO" id="GO:0005794">
    <property type="term" value="C:Golgi apparatus"/>
    <property type="evidence" value="ECO:0007669"/>
    <property type="project" value="TreeGrafter"/>
</dbReference>
<reference evidence="7" key="1">
    <citation type="submission" date="2022-03" db="EMBL/GenBank/DDBJ databases">
        <authorList>
            <person name="Sayadi A."/>
        </authorList>
    </citation>
    <scope>NUCLEOTIDE SEQUENCE</scope>
</reference>
<dbReference type="PANTHER" id="PTHR11567:SF110">
    <property type="entry name" value="2-PHOSPHOXYLOSE PHOSPHATASE 1"/>
    <property type="match status" value="1"/>
</dbReference>
<evidence type="ECO:0000256" key="1">
    <source>
        <dbReference type="ARBA" id="ARBA00005375"/>
    </source>
</evidence>
<proteinExistence type="inferred from homology"/>
<dbReference type="GO" id="GO:0050650">
    <property type="term" value="P:chondroitin sulfate proteoglycan biosynthetic process"/>
    <property type="evidence" value="ECO:0007669"/>
    <property type="project" value="TreeGrafter"/>
</dbReference>
<dbReference type="AlphaFoldDB" id="A0A9P0LMZ9"/>
<dbReference type="CDD" id="cd07061">
    <property type="entry name" value="HP_HAP_like"/>
    <property type="match status" value="1"/>
</dbReference>
<dbReference type="SUPFAM" id="SSF53254">
    <property type="entry name" value="Phosphoglycerate mutase-like"/>
    <property type="match status" value="1"/>
</dbReference>
<evidence type="ECO:0000256" key="3">
    <source>
        <dbReference type="ARBA" id="ARBA00036311"/>
    </source>
</evidence>
<keyword evidence="8" id="KW-1185">Reference proteome</keyword>
<evidence type="ECO:0000256" key="6">
    <source>
        <dbReference type="SAM" id="Phobius"/>
    </source>
</evidence>
<evidence type="ECO:0000256" key="4">
    <source>
        <dbReference type="ARBA" id="ARBA00040357"/>
    </source>
</evidence>
<feature type="transmembrane region" description="Helical" evidence="6">
    <location>
        <begin position="12"/>
        <end position="35"/>
    </location>
</feature>
<dbReference type="Gene3D" id="3.40.50.1240">
    <property type="entry name" value="Phosphoglycerate mutase-like"/>
    <property type="match status" value="1"/>
</dbReference>